<protein>
    <submittedName>
        <fullName evidence="1">Uncharacterized protein</fullName>
    </submittedName>
</protein>
<dbReference type="Proteomes" id="UP000298663">
    <property type="component" value="Unassembled WGS sequence"/>
</dbReference>
<organism evidence="1 2">
    <name type="scientific">Steinernema carpocapsae</name>
    <name type="common">Entomopathogenic nematode</name>
    <dbReference type="NCBI Taxonomy" id="34508"/>
    <lineage>
        <taxon>Eukaryota</taxon>
        <taxon>Metazoa</taxon>
        <taxon>Ecdysozoa</taxon>
        <taxon>Nematoda</taxon>
        <taxon>Chromadorea</taxon>
        <taxon>Rhabditida</taxon>
        <taxon>Tylenchina</taxon>
        <taxon>Panagrolaimomorpha</taxon>
        <taxon>Strongyloidoidea</taxon>
        <taxon>Steinernematidae</taxon>
        <taxon>Steinernema</taxon>
    </lineage>
</organism>
<reference evidence="1 2" key="2">
    <citation type="journal article" date="2019" name="G3 (Bethesda)">
        <title>Hybrid Assembly of the Genome of the Entomopathogenic Nematode Steinernema carpocapsae Identifies the X-Chromosome.</title>
        <authorList>
            <person name="Serra L."/>
            <person name="Macchietto M."/>
            <person name="Macias-Munoz A."/>
            <person name="McGill C.J."/>
            <person name="Rodriguez I.M."/>
            <person name="Rodriguez B."/>
            <person name="Murad R."/>
            <person name="Mortazavi A."/>
        </authorList>
    </citation>
    <scope>NUCLEOTIDE SEQUENCE [LARGE SCALE GENOMIC DNA]</scope>
    <source>
        <strain evidence="1 2">ALL</strain>
    </source>
</reference>
<evidence type="ECO:0000313" key="1">
    <source>
        <dbReference type="EMBL" id="TKR62736.1"/>
    </source>
</evidence>
<proteinExistence type="predicted"/>
<dbReference type="EMBL" id="AZBU02000010">
    <property type="protein sequence ID" value="TKR62736.1"/>
    <property type="molecule type" value="Genomic_DNA"/>
</dbReference>
<evidence type="ECO:0000313" key="2">
    <source>
        <dbReference type="Proteomes" id="UP000298663"/>
    </source>
</evidence>
<keyword evidence="2" id="KW-1185">Reference proteome</keyword>
<dbReference type="AlphaFoldDB" id="A0A4U5M211"/>
<accession>A0A4U5M211</accession>
<gene>
    <name evidence="1" type="ORF">L596_026656</name>
</gene>
<name>A0A4U5M211_STECR</name>
<comment type="caution">
    <text evidence="1">The sequence shown here is derived from an EMBL/GenBank/DDBJ whole genome shotgun (WGS) entry which is preliminary data.</text>
</comment>
<reference evidence="1 2" key="1">
    <citation type="journal article" date="2015" name="Genome Biol.">
        <title>Comparative genomics of Steinernema reveals deeply conserved gene regulatory networks.</title>
        <authorList>
            <person name="Dillman A.R."/>
            <person name="Macchietto M."/>
            <person name="Porter C.F."/>
            <person name="Rogers A."/>
            <person name="Williams B."/>
            <person name="Antoshechkin I."/>
            <person name="Lee M.M."/>
            <person name="Goodwin Z."/>
            <person name="Lu X."/>
            <person name="Lewis E.E."/>
            <person name="Goodrich-Blair H."/>
            <person name="Stock S.P."/>
            <person name="Adams B.J."/>
            <person name="Sternberg P.W."/>
            <person name="Mortazavi A."/>
        </authorList>
    </citation>
    <scope>NUCLEOTIDE SEQUENCE [LARGE SCALE GENOMIC DNA]</scope>
    <source>
        <strain evidence="1 2">ALL</strain>
    </source>
</reference>
<sequence>MTLAVVGGPVCTFGILVNHWNLELRRKPFSKSSLRNAKKDLNIIIYAGIRFHVDRSLRVAFHNINLREFV</sequence>